<evidence type="ECO:0000313" key="13">
    <source>
        <dbReference type="Proteomes" id="UP000256601"/>
    </source>
</evidence>
<evidence type="ECO:0000313" key="11">
    <source>
        <dbReference type="EMBL" id="RDW23464.1"/>
    </source>
</evidence>
<feature type="domain" description="KxDL" evidence="9">
    <location>
        <begin position="48"/>
        <end position="132"/>
    </location>
</feature>
<feature type="compositionally biased region" description="Polar residues" evidence="8">
    <location>
        <begin position="1"/>
        <end position="13"/>
    </location>
</feature>
<keyword evidence="6" id="KW-0967">Endosome</keyword>
<evidence type="ECO:0000259" key="9">
    <source>
        <dbReference type="Pfam" id="PF10241"/>
    </source>
</evidence>
<dbReference type="VEuPathDB" id="FungiDB:YALI0_E29843g"/>
<dbReference type="eggNOG" id="ENOG502S1H5">
    <property type="taxonomic scope" value="Eukaryota"/>
</dbReference>
<dbReference type="KEGG" id="yli:2911444"/>
<dbReference type="PANTHER" id="PTHR37787:SF1">
    <property type="entry name" value="BIOGENESIS OF LYSOSOME-RELATED ORGANELLES COMPLEX 1 SUBUNIT KXD1"/>
    <property type="match status" value="1"/>
</dbReference>
<dbReference type="GO" id="GO:0032880">
    <property type="term" value="P:regulation of protein localization"/>
    <property type="evidence" value="ECO:0007669"/>
    <property type="project" value="TreeGrafter"/>
</dbReference>
<gene>
    <name evidence="11" type="ORF">B0I71DRAFT_135903</name>
    <name evidence="10" type="ORF">YALI1_E35265g</name>
</gene>
<dbReference type="Proteomes" id="UP000182444">
    <property type="component" value="Chromosome 1E"/>
</dbReference>
<dbReference type="InterPro" id="IPR051390">
    <property type="entry name" value="BLOC-1_subunit_KXD1"/>
</dbReference>
<evidence type="ECO:0000256" key="8">
    <source>
        <dbReference type="SAM" id="MobiDB-lite"/>
    </source>
</evidence>
<dbReference type="GO" id="GO:0031083">
    <property type="term" value="C:BLOC-1 complex"/>
    <property type="evidence" value="ECO:0007669"/>
    <property type="project" value="TreeGrafter"/>
</dbReference>
<feature type="region of interest" description="Disordered" evidence="8">
    <location>
        <begin position="1"/>
        <end position="34"/>
    </location>
</feature>
<evidence type="ECO:0000256" key="4">
    <source>
        <dbReference type="ARBA" id="ARBA00016207"/>
    </source>
</evidence>
<organism evidence="10 12">
    <name type="scientific">Yarrowia lipolytica</name>
    <name type="common">Candida lipolytica</name>
    <dbReference type="NCBI Taxonomy" id="4952"/>
    <lineage>
        <taxon>Eukaryota</taxon>
        <taxon>Fungi</taxon>
        <taxon>Dikarya</taxon>
        <taxon>Ascomycota</taxon>
        <taxon>Saccharomycotina</taxon>
        <taxon>Dipodascomycetes</taxon>
        <taxon>Dipodascales</taxon>
        <taxon>Dipodascales incertae sedis</taxon>
        <taxon>Yarrowia</taxon>
    </lineage>
</organism>
<evidence type="ECO:0000313" key="12">
    <source>
        <dbReference type="Proteomes" id="UP000182444"/>
    </source>
</evidence>
<evidence type="ECO:0000256" key="6">
    <source>
        <dbReference type="ARBA" id="ARBA00022753"/>
    </source>
</evidence>
<evidence type="ECO:0000256" key="1">
    <source>
        <dbReference type="ARBA" id="ARBA00002069"/>
    </source>
</evidence>
<dbReference type="EMBL" id="KZ859083">
    <property type="protein sequence ID" value="RDW23464.1"/>
    <property type="molecule type" value="Genomic_DNA"/>
</dbReference>
<comment type="subcellular location">
    <subcellularLocation>
        <location evidence="2">Endosome</location>
    </subcellularLocation>
</comment>
<dbReference type="RefSeq" id="XP_504568.1">
    <property type="nucleotide sequence ID" value="XM_504568.1"/>
</dbReference>
<comment type="function">
    <text evidence="1">Component of the biogenesis of lysosome-related organelles complex-1 (BLOC-1) involved in endosomal cargo sorting.</text>
</comment>
<dbReference type="GO" id="GO:0005768">
    <property type="term" value="C:endosome"/>
    <property type="evidence" value="ECO:0007669"/>
    <property type="project" value="UniProtKB-SubCell"/>
</dbReference>
<keyword evidence="5" id="KW-0813">Transport</keyword>
<reference evidence="10 12" key="1">
    <citation type="journal article" date="2016" name="PLoS ONE">
        <title>Sequence Assembly of Yarrowia lipolytica Strain W29/CLIB89 Shows Transposable Element Diversity.</title>
        <authorList>
            <person name="Magnan C."/>
            <person name="Yu J."/>
            <person name="Chang I."/>
            <person name="Jahn E."/>
            <person name="Kanomata Y."/>
            <person name="Wu J."/>
            <person name="Zeller M."/>
            <person name="Oakes M."/>
            <person name="Baldi P."/>
            <person name="Sandmeyer S."/>
        </authorList>
    </citation>
    <scope>NUCLEOTIDE SEQUENCE [LARGE SCALE GENOMIC DNA]</scope>
    <source>
        <strain evidence="10">CLIB89</strain>
        <strain evidence="12">CLIB89(W29)</strain>
    </source>
</reference>
<dbReference type="GeneID" id="2911444"/>
<dbReference type="InterPro" id="IPR019371">
    <property type="entry name" value="KxDL_dom"/>
</dbReference>
<evidence type="ECO:0000256" key="7">
    <source>
        <dbReference type="ARBA" id="ARBA00029808"/>
    </source>
</evidence>
<dbReference type="OrthoDB" id="4089816at2759"/>
<comment type="similarity">
    <text evidence="3">Belongs to the KXD1 family.</text>
</comment>
<proteinExistence type="inferred from homology"/>
<dbReference type="GO" id="GO:0007032">
    <property type="term" value="P:endosome organization"/>
    <property type="evidence" value="ECO:0007669"/>
    <property type="project" value="TreeGrafter"/>
</dbReference>
<dbReference type="Proteomes" id="UP000256601">
    <property type="component" value="Unassembled WGS sequence"/>
</dbReference>
<evidence type="ECO:0000256" key="3">
    <source>
        <dbReference type="ARBA" id="ARBA00005913"/>
    </source>
</evidence>
<dbReference type="Pfam" id="PF10241">
    <property type="entry name" value="KxDL"/>
    <property type="match status" value="1"/>
</dbReference>
<accession>A0A1H6Q3F0</accession>
<evidence type="ECO:0000313" key="10">
    <source>
        <dbReference type="EMBL" id="AOW06155.1"/>
    </source>
</evidence>
<dbReference type="EMBL" id="CP017557">
    <property type="protein sequence ID" value="AOW06155.1"/>
    <property type="molecule type" value="Genomic_DNA"/>
</dbReference>
<evidence type="ECO:0000256" key="5">
    <source>
        <dbReference type="ARBA" id="ARBA00022448"/>
    </source>
</evidence>
<dbReference type="VEuPathDB" id="FungiDB:YALI1_E35265g"/>
<dbReference type="PANTHER" id="PTHR37787">
    <property type="entry name" value="BIOGENESIS OF LYSOSOME-RELATED ORGANELLES COMPLEX 1 SUBUNIT KXD1"/>
    <property type="match status" value="1"/>
</dbReference>
<name>A0A1H6Q3F0_YARLL</name>
<sequence>MHTRMPSVNSQTFAVPEGSESEDHSESGSSYAGSSLNETALDVVVEQFTAQFNPARLDRSMAQQSQLSGQMNAKQREVDEAITKVTQRLEEMKRVVADGQKNVKQVNALLEKCAKKTDKLQAETKSQFPIEYAQAGEKYSDH</sequence>
<reference evidence="11 13" key="2">
    <citation type="submission" date="2018-07" db="EMBL/GenBank/DDBJ databases">
        <title>Draft Genome Assemblies for Five Robust Yarrowia lipolytica Strains Exhibiting High Lipid Production and Pentose Sugar Utilization and Sugar Alcohol Secretion from Undetoxified Lignocellulosic Biomass Hydrolysates.</title>
        <authorList>
            <consortium name="DOE Joint Genome Institute"/>
            <person name="Walker C."/>
            <person name="Ryu S."/>
            <person name="Na H."/>
            <person name="Zane M."/>
            <person name="LaButti K."/>
            <person name="Lipzen A."/>
            <person name="Haridas S."/>
            <person name="Barry K."/>
            <person name="Grigoriev I.V."/>
            <person name="Quarterman J."/>
            <person name="Slininger P."/>
            <person name="Dien B."/>
            <person name="Trinh C.T."/>
        </authorList>
    </citation>
    <scope>NUCLEOTIDE SEQUENCE [LARGE SCALE GENOMIC DNA]</scope>
    <source>
        <strain evidence="11 13">YB392</strain>
    </source>
</reference>
<evidence type="ECO:0000256" key="2">
    <source>
        <dbReference type="ARBA" id="ARBA00004177"/>
    </source>
</evidence>
<protein>
    <recommendedName>
        <fullName evidence="4">Biogenesis of lysosome-related organelles complex 1 subunit KXD1</fullName>
    </recommendedName>
    <alternativeName>
        <fullName evidence="7">KxDL homolog</fullName>
    </alternativeName>
</protein>
<dbReference type="AlphaFoldDB" id="A0A1H6Q3F0"/>